<name>A0A6G8B1D9_9LACO</name>
<dbReference type="RefSeq" id="WP_166011286.1">
    <property type="nucleotide sequence ID" value="NZ_CP049888.1"/>
</dbReference>
<dbReference type="Gene3D" id="2.30.110.10">
    <property type="entry name" value="Electron Transport, Fmn-binding Protein, Chain A"/>
    <property type="match status" value="1"/>
</dbReference>
<dbReference type="Proteomes" id="UP000500741">
    <property type="component" value="Chromosome"/>
</dbReference>
<gene>
    <name evidence="1" type="ORF">G7084_07030</name>
</gene>
<dbReference type="AlphaFoldDB" id="A0A6G8B1D9"/>
<proteinExistence type="predicted"/>
<reference evidence="1 2" key="1">
    <citation type="submission" date="2020-03" db="EMBL/GenBank/DDBJ databases">
        <title>Weissella sp. nov., isolated from Cybister lewisianus.</title>
        <authorList>
            <person name="Hyun D.-W."/>
            <person name="Bae J.-W."/>
        </authorList>
    </citation>
    <scope>NUCLEOTIDE SEQUENCE [LARGE SCALE GENOMIC DNA]</scope>
    <source>
        <strain evidence="1 2">HDW19</strain>
    </source>
</reference>
<accession>A0A6G8B1D9</accession>
<keyword evidence="2" id="KW-1185">Reference proteome</keyword>
<evidence type="ECO:0008006" key="3">
    <source>
        <dbReference type="Google" id="ProtNLM"/>
    </source>
</evidence>
<dbReference type="InterPro" id="IPR012349">
    <property type="entry name" value="Split_barrel_FMN-bd"/>
</dbReference>
<evidence type="ECO:0000313" key="2">
    <source>
        <dbReference type="Proteomes" id="UP000500741"/>
    </source>
</evidence>
<organism evidence="1 2">
    <name type="scientific">Weissella coleopterorum</name>
    <dbReference type="NCBI Taxonomy" id="2714949"/>
    <lineage>
        <taxon>Bacteria</taxon>
        <taxon>Bacillati</taxon>
        <taxon>Bacillota</taxon>
        <taxon>Bacilli</taxon>
        <taxon>Lactobacillales</taxon>
        <taxon>Lactobacillaceae</taxon>
        <taxon>Weissella</taxon>
    </lineage>
</organism>
<evidence type="ECO:0000313" key="1">
    <source>
        <dbReference type="EMBL" id="QIL51066.1"/>
    </source>
</evidence>
<protein>
    <recommendedName>
        <fullName evidence="3">Pyridoxamine 5'-phosphate oxidase putative domain-containing protein</fullName>
    </recommendedName>
</protein>
<dbReference type="KEGG" id="wco:G7084_07030"/>
<sequence>MISYQNFIDGSGGLVYLATSVQAVPSVRVVSFGVDPHDESTWYIYSMDPASPKTVELAQNENVAIVTAVDLKSGMRINSNHVTMRPSNKQWSDVQNIFAADSGFIRAHHPESERLYELHFSSLVLETYKPSERRIIEF</sequence>
<dbReference type="SUPFAM" id="SSF50475">
    <property type="entry name" value="FMN-binding split barrel"/>
    <property type="match status" value="1"/>
</dbReference>
<dbReference type="EMBL" id="CP049888">
    <property type="protein sequence ID" value="QIL51066.1"/>
    <property type="molecule type" value="Genomic_DNA"/>
</dbReference>